<dbReference type="PROSITE" id="PS00894">
    <property type="entry name" value="HTH_DEOR_1"/>
    <property type="match status" value="1"/>
</dbReference>
<protein>
    <submittedName>
        <fullName evidence="5">Transcriptional regulator, DeoR family</fullName>
    </submittedName>
</protein>
<dbReference type="Pfam" id="PF00455">
    <property type="entry name" value="DeoRC"/>
    <property type="match status" value="1"/>
</dbReference>
<evidence type="ECO:0000313" key="6">
    <source>
        <dbReference type="Proteomes" id="UP000018458"/>
    </source>
</evidence>
<evidence type="ECO:0000259" key="4">
    <source>
        <dbReference type="PROSITE" id="PS51000"/>
    </source>
</evidence>
<keyword evidence="2" id="KW-0238">DNA-binding</keyword>
<keyword evidence="6" id="KW-1185">Reference proteome</keyword>
<dbReference type="PROSITE" id="PS51000">
    <property type="entry name" value="HTH_DEOR_2"/>
    <property type="match status" value="1"/>
</dbReference>
<reference evidence="5 6" key="1">
    <citation type="submission" date="2011-01" db="EMBL/GenBank/DDBJ databases">
        <authorList>
            <person name="Weinstock G."/>
            <person name="Sodergren E."/>
            <person name="Clifton S."/>
            <person name="Fulton L."/>
            <person name="Fulton B."/>
            <person name="Courtney L."/>
            <person name="Fronick C."/>
            <person name="Harrison M."/>
            <person name="Strong C."/>
            <person name="Farmer C."/>
            <person name="Delahaunty K."/>
            <person name="Markovic C."/>
            <person name="Hall O."/>
            <person name="Minx P."/>
            <person name="Tomlinson C."/>
            <person name="Mitreva M."/>
            <person name="Hou S."/>
            <person name="Chen J."/>
            <person name="Wollam A."/>
            <person name="Pepin K.H."/>
            <person name="Johnson M."/>
            <person name="Bhonagiri V."/>
            <person name="Zhang X."/>
            <person name="Suruliraj S."/>
            <person name="Warren W."/>
            <person name="Chinwalla A."/>
            <person name="Mardis E.R."/>
            <person name="Wilson R.K."/>
        </authorList>
    </citation>
    <scope>NUCLEOTIDE SEQUENCE [LARGE SCALE GENOMIC DNA]</scope>
    <source>
        <strain evidence="6">DSM 22608 / JCM 16073 / KCTC 15190 / YIT 12066</strain>
    </source>
</reference>
<evidence type="ECO:0000256" key="3">
    <source>
        <dbReference type="ARBA" id="ARBA00023163"/>
    </source>
</evidence>
<dbReference type="InterPro" id="IPR014036">
    <property type="entry name" value="DeoR-like_C"/>
</dbReference>
<dbReference type="Pfam" id="PF08220">
    <property type="entry name" value="HTH_DeoR"/>
    <property type="match status" value="1"/>
</dbReference>
<dbReference type="PANTHER" id="PTHR30363">
    <property type="entry name" value="HTH-TYPE TRANSCRIPTIONAL REGULATOR SRLR-RELATED"/>
    <property type="match status" value="1"/>
</dbReference>
<sequence>MIPIERRQAILKSLQQEGIARINTLAEILNVSHMTVRRDLQKLEEEGLVVQVSGGVQAAKRLHIEPSHQVKENLMSEEKKRIGKKASAIIPKNSCIYLDAGTTSLALARFIADRNDLTVVSNDLAVMDYLALNSKSTLIMTGGIVRTENLSTVGHLTSKMILNLSFDIAFMSASSWDLRGITTPDPDKVPVKEAAVQSANKAVLICDSSKYAQYATYLAVPLDKIDMLISDVNLSELAQRSLIKQGIELSLV</sequence>
<evidence type="ECO:0000313" key="5">
    <source>
        <dbReference type="EMBL" id="EFY06454.1"/>
    </source>
</evidence>
<dbReference type="eggNOG" id="COG1349">
    <property type="taxonomic scope" value="Bacteria"/>
</dbReference>
<dbReference type="STRING" id="762983.HMPREF9444_01777"/>
<keyword evidence="3" id="KW-0804">Transcription</keyword>
<dbReference type="Proteomes" id="UP000018458">
    <property type="component" value="Unassembled WGS sequence"/>
</dbReference>
<dbReference type="SUPFAM" id="SSF46785">
    <property type="entry name" value="Winged helix' DNA-binding domain"/>
    <property type="match status" value="1"/>
</dbReference>
<proteinExistence type="predicted"/>
<dbReference type="InterPro" id="IPR037171">
    <property type="entry name" value="NagB/RpiA_transferase-like"/>
</dbReference>
<dbReference type="EMBL" id="AEVO01000118">
    <property type="protein sequence ID" value="EFY06454.1"/>
    <property type="molecule type" value="Genomic_DNA"/>
</dbReference>
<dbReference type="PANTHER" id="PTHR30363:SF58">
    <property type="entry name" value="REGULATORY PROTEIN, DEOR FAMILY"/>
    <property type="match status" value="1"/>
</dbReference>
<dbReference type="InterPro" id="IPR050313">
    <property type="entry name" value="Carb_Metab_HTH_regulators"/>
</dbReference>
<evidence type="ECO:0000256" key="1">
    <source>
        <dbReference type="ARBA" id="ARBA00023015"/>
    </source>
</evidence>
<dbReference type="SUPFAM" id="SSF100950">
    <property type="entry name" value="NagB/RpiA/CoA transferase-like"/>
    <property type="match status" value="1"/>
</dbReference>
<dbReference type="RefSeq" id="WP_009143942.1">
    <property type="nucleotide sequence ID" value="NZ_GL831047.1"/>
</dbReference>
<organism evidence="5 6">
    <name type="scientific">Succinatimonas hippei (strain DSM 22608 / JCM 16073 / KCTC 15190 / YIT 12066)</name>
    <dbReference type="NCBI Taxonomy" id="762983"/>
    <lineage>
        <taxon>Bacteria</taxon>
        <taxon>Pseudomonadati</taxon>
        <taxon>Pseudomonadota</taxon>
        <taxon>Gammaproteobacteria</taxon>
        <taxon>Aeromonadales</taxon>
        <taxon>Succinivibrionaceae</taxon>
        <taxon>Succinatimonas</taxon>
    </lineage>
</organism>
<dbReference type="SMART" id="SM00420">
    <property type="entry name" value="HTH_DEOR"/>
    <property type="match status" value="1"/>
</dbReference>
<accession>E8LM04</accession>
<keyword evidence="1" id="KW-0805">Transcription regulation</keyword>
<feature type="domain" description="HTH deoR-type" evidence="4">
    <location>
        <begin position="3"/>
        <end position="58"/>
    </location>
</feature>
<dbReference type="GO" id="GO:0003700">
    <property type="term" value="F:DNA-binding transcription factor activity"/>
    <property type="evidence" value="ECO:0007669"/>
    <property type="project" value="InterPro"/>
</dbReference>
<comment type="caution">
    <text evidence="5">The sequence shown here is derived from an EMBL/GenBank/DDBJ whole genome shotgun (WGS) entry which is preliminary data.</text>
</comment>
<dbReference type="GO" id="GO:0003677">
    <property type="term" value="F:DNA binding"/>
    <property type="evidence" value="ECO:0007669"/>
    <property type="project" value="UniProtKB-KW"/>
</dbReference>
<dbReference type="SMART" id="SM01134">
    <property type="entry name" value="DeoRC"/>
    <property type="match status" value="1"/>
</dbReference>
<dbReference type="PRINTS" id="PR00037">
    <property type="entry name" value="HTHLACR"/>
</dbReference>
<dbReference type="Gene3D" id="1.10.10.10">
    <property type="entry name" value="Winged helix-like DNA-binding domain superfamily/Winged helix DNA-binding domain"/>
    <property type="match status" value="1"/>
</dbReference>
<dbReference type="AlphaFoldDB" id="E8LM04"/>
<dbReference type="HOGENOM" id="CLU_060699_1_4_6"/>
<dbReference type="InterPro" id="IPR001034">
    <property type="entry name" value="DeoR_HTH"/>
</dbReference>
<dbReference type="InterPro" id="IPR036390">
    <property type="entry name" value="WH_DNA-bd_sf"/>
</dbReference>
<dbReference type="InterPro" id="IPR036388">
    <property type="entry name" value="WH-like_DNA-bd_sf"/>
</dbReference>
<dbReference type="OrthoDB" id="5685843at2"/>
<name>E8LM04_SUCHY</name>
<dbReference type="InterPro" id="IPR018356">
    <property type="entry name" value="Tscrpt_reg_HTH_DeoR_CS"/>
</dbReference>
<gene>
    <name evidence="5" type="ORF">HMPREF9444_01777</name>
</gene>
<evidence type="ECO:0000256" key="2">
    <source>
        <dbReference type="ARBA" id="ARBA00023125"/>
    </source>
</evidence>
<dbReference type="Gene3D" id="3.40.50.1360">
    <property type="match status" value="1"/>
</dbReference>